<proteinExistence type="predicted"/>
<keyword evidence="2" id="KW-1185">Reference proteome</keyword>
<reference evidence="1" key="1">
    <citation type="submission" date="2022-09" db="EMBL/GenBank/DDBJ databases">
        <title>A Global Phylogenomic Analysis of the Shiitake Genus Lentinula.</title>
        <authorList>
            <consortium name="DOE Joint Genome Institute"/>
            <person name="Sierra-Patev S."/>
            <person name="Min B."/>
            <person name="Naranjo-Ortiz M."/>
            <person name="Looney B."/>
            <person name="Konkel Z."/>
            <person name="Slot J.C."/>
            <person name="Sakamoto Y."/>
            <person name="Steenwyk J.L."/>
            <person name="Rokas A."/>
            <person name="Carro J."/>
            <person name="Camarero S."/>
            <person name="Ferreira P."/>
            <person name="Molpeceres G."/>
            <person name="Ruiz-Duenas F.J."/>
            <person name="Serrano A."/>
            <person name="Henrissat B."/>
            <person name="Drula E."/>
            <person name="Hughes K.W."/>
            <person name="Mata J.L."/>
            <person name="Ishikawa N.K."/>
            <person name="Vargas-Isla R."/>
            <person name="Ushijima S."/>
            <person name="Smith C.A."/>
            <person name="Ahrendt S."/>
            <person name="Andreopoulos W."/>
            <person name="He G."/>
            <person name="Labutti K."/>
            <person name="Lipzen A."/>
            <person name="Ng V."/>
            <person name="Riley R."/>
            <person name="Sandor L."/>
            <person name="Barry K."/>
            <person name="Martinez A.T."/>
            <person name="Xiao Y."/>
            <person name="Gibbons J.G."/>
            <person name="Terashima K."/>
            <person name="Grigoriev I.V."/>
            <person name="Hibbett D.S."/>
        </authorList>
    </citation>
    <scope>NUCLEOTIDE SEQUENCE</scope>
    <source>
        <strain evidence="1">TMI1499</strain>
    </source>
</reference>
<sequence length="194" mass="22077">LGFRPAGFLPNLQDYQAYEVVRNEFLCSARGRAALLGGGTVARLAREIVNKHDVYDGPTVHALQEGEHALWVWEVGRGRAFWDDQLTSEETDLICGTYEVATGMEGIQQTATRSWWPRPNSWKTCGLNCGYWSKDAESWFQKQMTNIHNATEPIALMTPQEWHTHLKFQRAYALSTNNDLLAVEYLTKECNLPI</sequence>
<dbReference type="Proteomes" id="UP001163835">
    <property type="component" value="Unassembled WGS sequence"/>
</dbReference>
<evidence type="ECO:0000313" key="2">
    <source>
        <dbReference type="Proteomes" id="UP001163835"/>
    </source>
</evidence>
<dbReference type="EMBL" id="MU796404">
    <property type="protein sequence ID" value="KAJ3804015.1"/>
    <property type="molecule type" value="Genomic_DNA"/>
</dbReference>
<evidence type="ECO:0000313" key="1">
    <source>
        <dbReference type="EMBL" id="KAJ3804015.1"/>
    </source>
</evidence>
<comment type="caution">
    <text evidence="1">The sequence shown here is derived from an EMBL/GenBank/DDBJ whole genome shotgun (WGS) entry which is preliminary data.</text>
</comment>
<feature type="non-terminal residue" evidence="1">
    <location>
        <position position="1"/>
    </location>
</feature>
<accession>A0ACC1THK0</accession>
<protein>
    <submittedName>
        <fullName evidence="1">Uncharacterized protein</fullName>
    </submittedName>
</protein>
<gene>
    <name evidence="1" type="ORF">F5876DRAFT_53879</name>
</gene>
<name>A0ACC1THK0_9AGAR</name>
<organism evidence="1 2">
    <name type="scientific">Lentinula aff. lateritia</name>
    <dbReference type="NCBI Taxonomy" id="2804960"/>
    <lineage>
        <taxon>Eukaryota</taxon>
        <taxon>Fungi</taxon>
        <taxon>Dikarya</taxon>
        <taxon>Basidiomycota</taxon>
        <taxon>Agaricomycotina</taxon>
        <taxon>Agaricomycetes</taxon>
        <taxon>Agaricomycetidae</taxon>
        <taxon>Agaricales</taxon>
        <taxon>Marasmiineae</taxon>
        <taxon>Omphalotaceae</taxon>
        <taxon>Lentinula</taxon>
    </lineage>
</organism>